<dbReference type="PATRIC" id="fig|1423730.4.peg.1123"/>
<dbReference type="STRING" id="1423730.FC75_GL001068"/>
<proteinExistence type="predicted"/>
<gene>
    <name evidence="2" type="ORF">FC75_GL001068</name>
</gene>
<dbReference type="Pfam" id="PF13529">
    <property type="entry name" value="Peptidase_C39_2"/>
    <property type="match status" value="1"/>
</dbReference>
<dbReference type="Gene3D" id="3.90.70.10">
    <property type="entry name" value="Cysteine proteinases"/>
    <property type="match status" value="1"/>
</dbReference>
<dbReference type="EMBL" id="AYZJ01000020">
    <property type="protein sequence ID" value="KRN24853.1"/>
    <property type="molecule type" value="Genomic_DNA"/>
</dbReference>
<feature type="domain" description="Peptidase C39-like" evidence="1">
    <location>
        <begin position="532"/>
        <end position="659"/>
    </location>
</feature>
<dbReference type="Proteomes" id="UP000050865">
    <property type="component" value="Unassembled WGS sequence"/>
</dbReference>
<dbReference type="AlphaFoldDB" id="A0A0R2FFS7"/>
<sequence>MKIEDQNGRTYLSLYDADGAWHGYINANSVSIAAGPQGGWLADSGYATLTQAGQPIYQGFDEQAATTSDQYLGQTFKITGAYHWFDGTVYVSLYDGTGKWVGYMAAGSFTQGTNAQGPFQAHTEWVSVAHPGYQIWKSFAFTHYTKAAANQVVEVKGVYHHVNGSIYDSVYDADGHWLGYVNAKAVTPIADPIGQMKAADRYVTVTDKNAQVFQDTQFTKSDSADALYQHTYHVVGEYQHVNGNTYLVLHDSQDQLVGIVSAKSVAKANGPQGVWLGASGYVTLNGENTLSSDFDLSQVKTAGSTVAGNTYKVTGQYHTFDGRVLYSVYANKQWLGYIDSRKVKLVASQTGSWISKTGYFTTTKKGEPIWRSFFGSSQSTSSHYQSTYQIKGQYHAYTGATYYSLYAANGGWLGYINANNGAFASGPQGAWMAHSGKVTLSHTGYPIWKGFFTNQVNTTTKLHNKQYSATGEYHHFNGSVYYSLYSGKTWIGYVNAAATTPTKKSGWYSVNGVLKYYDQTKAKYTKNFSLVYYSQLDGRWAGKSYGGINFGKTGCGQASIAMIVSGFGHKITPSQAADYSHRYGTFDTPGEVGSAESDLTKVADHYGVKWQVMSSRSQLQSYLQKGYPATVCLNLSGGVRHIVVLTGYSNGTTTVHDPWSGLLFSGRHSLSQVWSMLSWKSDNTNMGASAAVVYIGK</sequence>
<keyword evidence="3" id="KW-1185">Reference proteome</keyword>
<accession>A0A0R2FFS7</accession>
<organism evidence="2 3">
    <name type="scientific">Lacticaseibacillus camelliae DSM 22697 = JCM 13995</name>
    <dbReference type="NCBI Taxonomy" id="1423730"/>
    <lineage>
        <taxon>Bacteria</taxon>
        <taxon>Bacillati</taxon>
        <taxon>Bacillota</taxon>
        <taxon>Bacilli</taxon>
        <taxon>Lactobacillales</taxon>
        <taxon>Lactobacillaceae</taxon>
        <taxon>Lacticaseibacillus</taxon>
    </lineage>
</organism>
<reference evidence="2 3" key="1">
    <citation type="journal article" date="2015" name="Genome Announc.">
        <title>Expanding the biotechnology potential of lactobacilli through comparative genomics of 213 strains and associated genera.</title>
        <authorList>
            <person name="Sun Z."/>
            <person name="Harris H.M."/>
            <person name="McCann A."/>
            <person name="Guo C."/>
            <person name="Argimon S."/>
            <person name="Zhang W."/>
            <person name="Yang X."/>
            <person name="Jeffery I.B."/>
            <person name="Cooney J.C."/>
            <person name="Kagawa T.F."/>
            <person name="Liu W."/>
            <person name="Song Y."/>
            <person name="Salvetti E."/>
            <person name="Wrobel A."/>
            <person name="Rasinkangas P."/>
            <person name="Parkhill J."/>
            <person name="Rea M.C."/>
            <person name="O'Sullivan O."/>
            <person name="Ritari J."/>
            <person name="Douillard F.P."/>
            <person name="Paul Ross R."/>
            <person name="Yang R."/>
            <person name="Briner A.E."/>
            <person name="Felis G.E."/>
            <person name="de Vos W.M."/>
            <person name="Barrangou R."/>
            <person name="Klaenhammer T.R."/>
            <person name="Caufield P.W."/>
            <person name="Cui Y."/>
            <person name="Zhang H."/>
            <person name="O'Toole P.W."/>
        </authorList>
    </citation>
    <scope>NUCLEOTIDE SEQUENCE [LARGE SCALE GENOMIC DNA]</scope>
    <source>
        <strain evidence="2 3">DSM 22697</strain>
    </source>
</reference>
<evidence type="ECO:0000313" key="2">
    <source>
        <dbReference type="EMBL" id="KRN24853.1"/>
    </source>
</evidence>
<comment type="caution">
    <text evidence="2">The sequence shown here is derived from an EMBL/GenBank/DDBJ whole genome shotgun (WGS) entry which is preliminary data.</text>
</comment>
<evidence type="ECO:0000259" key="1">
    <source>
        <dbReference type="Pfam" id="PF13529"/>
    </source>
</evidence>
<evidence type="ECO:0000313" key="3">
    <source>
        <dbReference type="Proteomes" id="UP000050865"/>
    </source>
</evidence>
<dbReference type="InterPro" id="IPR039564">
    <property type="entry name" value="Peptidase_C39-like"/>
</dbReference>
<name>A0A0R2FFS7_9LACO</name>
<protein>
    <recommendedName>
        <fullName evidence="1">Peptidase C39-like domain-containing protein</fullName>
    </recommendedName>
</protein>